<organism evidence="1">
    <name type="scientific">marine sediment metagenome</name>
    <dbReference type="NCBI Taxonomy" id="412755"/>
    <lineage>
        <taxon>unclassified sequences</taxon>
        <taxon>metagenomes</taxon>
        <taxon>ecological metagenomes</taxon>
    </lineage>
</organism>
<reference evidence="1" key="1">
    <citation type="journal article" date="2015" name="Nature">
        <title>Complex archaea that bridge the gap between prokaryotes and eukaryotes.</title>
        <authorList>
            <person name="Spang A."/>
            <person name="Saw J.H."/>
            <person name="Jorgensen S.L."/>
            <person name="Zaremba-Niedzwiedzka K."/>
            <person name="Martijn J."/>
            <person name="Lind A.E."/>
            <person name="van Eijk R."/>
            <person name="Schleper C."/>
            <person name="Guy L."/>
            <person name="Ettema T.J."/>
        </authorList>
    </citation>
    <scope>NUCLEOTIDE SEQUENCE</scope>
</reference>
<protein>
    <submittedName>
        <fullName evidence="1">Uncharacterized protein</fullName>
    </submittedName>
</protein>
<proteinExistence type="predicted"/>
<gene>
    <name evidence="1" type="ORF">LCGC14_2082470</name>
</gene>
<sequence length="78" mass="9251">MRVERLWDAIEDAQIEAGDYRNTPADDRRIAIDTVASALSFYREQTLERWWPCWLFLTCPDRVIGLGWRGVLVIWRNP</sequence>
<name>A0A0F9HC72_9ZZZZ</name>
<evidence type="ECO:0000313" key="1">
    <source>
        <dbReference type="EMBL" id="KKL72682.1"/>
    </source>
</evidence>
<accession>A0A0F9HC72</accession>
<dbReference type="AlphaFoldDB" id="A0A0F9HC72"/>
<comment type="caution">
    <text evidence="1">The sequence shown here is derived from an EMBL/GenBank/DDBJ whole genome shotgun (WGS) entry which is preliminary data.</text>
</comment>
<dbReference type="EMBL" id="LAZR01025196">
    <property type="protein sequence ID" value="KKL72682.1"/>
    <property type="molecule type" value="Genomic_DNA"/>
</dbReference>